<feature type="coiled-coil region" evidence="11">
    <location>
        <begin position="26"/>
        <end position="94"/>
    </location>
</feature>
<keyword evidence="9" id="KW-0472">Membrane</keyword>
<dbReference type="RefSeq" id="WP_109708753.1">
    <property type="nucleotide sequence ID" value="NZ_QGDS01000001.1"/>
</dbReference>
<gene>
    <name evidence="12" type="ORF">SAMN05216529_101654</name>
</gene>
<name>A0A316A4L1_9FIRM</name>
<dbReference type="GO" id="GO:0044781">
    <property type="term" value="P:bacterial-type flagellum organization"/>
    <property type="evidence" value="ECO:0007669"/>
    <property type="project" value="UniProtKB-KW"/>
</dbReference>
<keyword evidence="12" id="KW-0282">Flagellum</keyword>
<evidence type="ECO:0000256" key="9">
    <source>
        <dbReference type="ARBA" id="ARBA00023136"/>
    </source>
</evidence>
<organism evidence="12 13">
    <name type="scientific">Faecalicatena contorta</name>
    <dbReference type="NCBI Taxonomy" id="39482"/>
    <lineage>
        <taxon>Bacteria</taxon>
        <taxon>Bacillati</taxon>
        <taxon>Bacillota</taxon>
        <taxon>Clostridia</taxon>
        <taxon>Lachnospirales</taxon>
        <taxon>Lachnospiraceae</taxon>
        <taxon>Faecalicatena</taxon>
    </lineage>
</organism>
<reference evidence="13" key="1">
    <citation type="submission" date="2017-07" db="EMBL/GenBank/DDBJ databases">
        <authorList>
            <person name="Varghese N."/>
            <person name="Submissions S."/>
        </authorList>
    </citation>
    <scope>NUCLEOTIDE SEQUENCE [LARGE SCALE GENOMIC DNA]</scope>
    <source>
        <strain evidence="13">NLAE-zl-C134</strain>
    </source>
</reference>
<dbReference type="Proteomes" id="UP000254051">
    <property type="component" value="Unassembled WGS sequence"/>
</dbReference>
<dbReference type="GO" id="GO:0005886">
    <property type="term" value="C:plasma membrane"/>
    <property type="evidence" value="ECO:0007669"/>
    <property type="project" value="UniProtKB-SubCell"/>
</dbReference>
<keyword evidence="6" id="KW-0145">Chemotaxis</keyword>
<dbReference type="GO" id="GO:0006935">
    <property type="term" value="P:chemotaxis"/>
    <property type="evidence" value="ECO:0007669"/>
    <property type="project" value="UniProtKB-KW"/>
</dbReference>
<comment type="subcellular location">
    <subcellularLocation>
        <location evidence="1">Cell membrane</location>
        <topology evidence="1">Peripheral membrane protein</topology>
        <orientation evidence="1">Cytoplasmic side</orientation>
    </subcellularLocation>
</comment>
<evidence type="ECO:0000256" key="5">
    <source>
        <dbReference type="ARBA" id="ARBA00022475"/>
    </source>
</evidence>
<proteinExistence type="inferred from homology"/>
<keyword evidence="8" id="KW-0653">Protein transport</keyword>
<dbReference type="InterPro" id="IPR053716">
    <property type="entry name" value="Flag_assembly_chemotaxis_eff"/>
</dbReference>
<keyword evidence="12" id="KW-0969">Cilium</keyword>
<dbReference type="NCBIfam" id="TIGR02473">
    <property type="entry name" value="flagell_FliJ"/>
    <property type="match status" value="1"/>
</dbReference>
<protein>
    <recommendedName>
        <fullName evidence="3">Flagellar FliJ protein</fullName>
    </recommendedName>
</protein>
<dbReference type="EMBL" id="UHJJ01000001">
    <property type="protein sequence ID" value="SUQ12757.1"/>
    <property type="molecule type" value="Genomic_DNA"/>
</dbReference>
<dbReference type="GO" id="GO:0015031">
    <property type="term" value="P:protein transport"/>
    <property type="evidence" value="ECO:0007669"/>
    <property type="project" value="UniProtKB-KW"/>
</dbReference>
<keyword evidence="12" id="KW-0966">Cell projection</keyword>
<evidence type="ECO:0000256" key="7">
    <source>
        <dbReference type="ARBA" id="ARBA00022795"/>
    </source>
</evidence>
<evidence type="ECO:0000313" key="12">
    <source>
        <dbReference type="EMBL" id="SUQ12757.1"/>
    </source>
</evidence>
<dbReference type="GO" id="GO:0009288">
    <property type="term" value="C:bacterial-type flagellum"/>
    <property type="evidence" value="ECO:0007669"/>
    <property type="project" value="InterPro"/>
</dbReference>
<dbReference type="Pfam" id="PF02050">
    <property type="entry name" value="FliJ"/>
    <property type="match status" value="1"/>
</dbReference>
<keyword evidence="10" id="KW-1006">Bacterial flagellum protein export</keyword>
<evidence type="ECO:0000256" key="4">
    <source>
        <dbReference type="ARBA" id="ARBA00022448"/>
    </source>
</evidence>
<sequence>MKRFSFTLDKVLSYKAQIEKNLRNEHAQIVQAVIQKEEQIEDLEQKHKVCSVEYNHVKLQGAPVNKLRTIENYLQSLIDKIRTEKQNLVCLKDTEEKKRQEVIAAKQDTASIDMLKAKRKQEYDKEVLKEDERLIEEFVSNTMSGRAAAGE</sequence>
<dbReference type="Gene3D" id="1.10.287.1700">
    <property type="match status" value="1"/>
</dbReference>
<evidence type="ECO:0000256" key="1">
    <source>
        <dbReference type="ARBA" id="ARBA00004413"/>
    </source>
</evidence>
<keyword evidence="5" id="KW-1003">Cell membrane</keyword>
<keyword evidence="13" id="KW-1185">Reference proteome</keyword>
<keyword evidence="11" id="KW-0175">Coiled coil</keyword>
<dbReference type="GO" id="GO:0071973">
    <property type="term" value="P:bacterial-type flagellum-dependent cell motility"/>
    <property type="evidence" value="ECO:0007669"/>
    <property type="project" value="InterPro"/>
</dbReference>
<keyword evidence="7" id="KW-1005">Bacterial flagellum biogenesis</keyword>
<dbReference type="InterPro" id="IPR012823">
    <property type="entry name" value="Flagell_FliJ"/>
</dbReference>
<evidence type="ECO:0000256" key="11">
    <source>
        <dbReference type="SAM" id="Coils"/>
    </source>
</evidence>
<evidence type="ECO:0000313" key="13">
    <source>
        <dbReference type="Proteomes" id="UP000254051"/>
    </source>
</evidence>
<evidence type="ECO:0000256" key="8">
    <source>
        <dbReference type="ARBA" id="ARBA00022927"/>
    </source>
</evidence>
<dbReference type="OrthoDB" id="2087173at2"/>
<keyword evidence="4" id="KW-0813">Transport</keyword>
<evidence type="ECO:0000256" key="2">
    <source>
        <dbReference type="ARBA" id="ARBA00010004"/>
    </source>
</evidence>
<accession>A0A316A4L1</accession>
<comment type="similarity">
    <text evidence="2">Belongs to the FliJ family.</text>
</comment>
<dbReference type="AlphaFoldDB" id="A0A316A4L1"/>
<evidence type="ECO:0000256" key="10">
    <source>
        <dbReference type="ARBA" id="ARBA00023225"/>
    </source>
</evidence>
<evidence type="ECO:0000256" key="3">
    <source>
        <dbReference type="ARBA" id="ARBA00020392"/>
    </source>
</evidence>
<evidence type="ECO:0000256" key="6">
    <source>
        <dbReference type="ARBA" id="ARBA00022500"/>
    </source>
</evidence>